<name>A0AAF1K4E0_9HYPH</name>
<dbReference type="KEGG" id="rtu:PR017_17720"/>
<evidence type="ECO:0000313" key="1">
    <source>
        <dbReference type="EMBL" id="WFR95572.1"/>
    </source>
</evidence>
<sequence>MRHSHDLSDTSLGHVSHVPNGDADLVDLCSRIRTASGSSARELPALVLRYLASSLHRIEIDIYVEECLPMVCDASHAFVGAMGTFSPRKADDSLVEQSRMRLIESLETLADEIRLCKIRMAPFSHIGRRPIGQQDLENGSLASAR</sequence>
<accession>A0AAF1K4E0</accession>
<dbReference type="EMBL" id="CP117255">
    <property type="protein sequence ID" value="WFR95572.1"/>
    <property type="molecule type" value="Genomic_DNA"/>
</dbReference>
<keyword evidence="2" id="KW-1185">Reference proteome</keyword>
<reference evidence="1 2" key="1">
    <citation type="journal article" date="2018" name="Sci. Rep.">
        <title>Rhizobium tumorigenes sp. nov., a novel plant tumorigenic bacterium isolated from cane gall tumors on thornless blackberry.</title>
        <authorList>
            <person name="Kuzmanovi N."/>
            <person name="Smalla K."/>
            <person name="Gronow S."/>
            <person name="PuBawska J."/>
        </authorList>
    </citation>
    <scope>NUCLEOTIDE SEQUENCE [LARGE SCALE GENOMIC DNA]</scope>
    <source>
        <strain evidence="1 2">1078</strain>
    </source>
</reference>
<dbReference type="Proteomes" id="UP000249499">
    <property type="component" value="Chromosome"/>
</dbReference>
<dbReference type="AlphaFoldDB" id="A0AAF1K4E0"/>
<reference evidence="2" key="2">
    <citation type="journal article" date="2023" name="MicrobiologyOpen">
        <title>Genomics of the tumorigenes clade of the family Rhizobiaceae and description of Rhizobium rhododendri sp. nov.</title>
        <authorList>
            <person name="Kuzmanovic N."/>
            <person name="diCenzo G.C."/>
            <person name="Bunk B."/>
            <person name="Sproeer C."/>
            <person name="Fruehling A."/>
            <person name="Neumann-Schaal M."/>
            <person name="Overmann J."/>
            <person name="Smalla K."/>
        </authorList>
    </citation>
    <scope>NUCLEOTIDE SEQUENCE [LARGE SCALE GENOMIC DNA]</scope>
    <source>
        <strain evidence="2">1078</strain>
    </source>
</reference>
<evidence type="ECO:0000313" key="2">
    <source>
        <dbReference type="Proteomes" id="UP000249499"/>
    </source>
</evidence>
<organism evidence="1 2">
    <name type="scientific">Rhizobium tumorigenes</name>
    <dbReference type="NCBI Taxonomy" id="2041385"/>
    <lineage>
        <taxon>Bacteria</taxon>
        <taxon>Pseudomonadati</taxon>
        <taxon>Pseudomonadota</taxon>
        <taxon>Alphaproteobacteria</taxon>
        <taxon>Hyphomicrobiales</taxon>
        <taxon>Rhizobiaceae</taxon>
        <taxon>Rhizobium/Agrobacterium group</taxon>
        <taxon>Rhizobium</taxon>
    </lineage>
</organism>
<protein>
    <submittedName>
        <fullName evidence="1">Uncharacterized protein</fullName>
    </submittedName>
</protein>
<dbReference type="RefSeq" id="WP_111216379.1">
    <property type="nucleotide sequence ID" value="NZ_CP117255.1"/>
</dbReference>
<proteinExistence type="predicted"/>
<gene>
    <name evidence="1" type="ORF">PR017_17720</name>
</gene>